<gene>
    <name evidence="1" type="ORF">SAMN05216277_11325</name>
</gene>
<dbReference type="Proteomes" id="UP000183769">
    <property type="component" value="Unassembled WGS sequence"/>
</dbReference>
<accession>A0A1I5UL30</accession>
<proteinExistence type="predicted"/>
<evidence type="ECO:0000313" key="1">
    <source>
        <dbReference type="EMBL" id="SFP95993.1"/>
    </source>
</evidence>
<dbReference type="EMBL" id="FOXI01000013">
    <property type="protein sequence ID" value="SFP95993.1"/>
    <property type="molecule type" value="Genomic_DNA"/>
</dbReference>
<dbReference type="AlphaFoldDB" id="A0A1I5UL30"/>
<protein>
    <recommendedName>
        <fullName evidence="3">CBS domain-containing protein</fullName>
    </recommendedName>
</protein>
<evidence type="ECO:0000313" key="2">
    <source>
        <dbReference type="Proteomes" id="UP000183769"/>
    </source>
</evidence>
<reference evidence="2" key="1">
    <citation type="submission" date="2016-10" db="EMBL/GenBank/DDBJ databases">
        <authorList>
            <person name="Varghese N."/>
            <person name="Submissions S."/>
        </authorList>
    </citation>
    <scope>NUCLEOTIDE SEQUENCE [LARGE SCALE GENOMIC DNA]</scope>
    <source>
        <strain evidence="2">CGMCC 1.10329</strain>
    </source>
</reference>
<organism evidence="1 2">
    <name type="scientific">Halolamina pelagica</name>
    <dbReference type="NCBI Taxonomy" id="699431"/>
    <lineage>
        <taxon>Archaea</taxon>
        <taxon>Methanobacteriati</taxon>
        <taxon>Methanobacteriota</taxon>
        <taxon>Stenosarchaea group</taxon>
        <taxon>Halobacteria</taxon>
        <taxon>Halobacteriales</taxon>
        <taxon>Haloferacaceae</taxon>
    </lineage>
</organism>
<evidence type="ECO:0008006" key="3">
    <source>
        <dbReference type="Google" id="ProtNLM"/>
    </source>
</evidence>
<sequence>MTDELLADCAPDQTLGEVSHSLGIDQIISRDTSFENLLSALYEQRFYYLADRNEVTGVVTRADLNTDPVYRHLYSKLSRLEHSFRDCITTHASDWLETAPIDPEVVDDIRDREAEAKKADVALDPVHYAQFSTLVTVITSKQACWQHYGFDADHKAGSELDDIVALRNDVAHSTPIIENTNRGLGETGRTITDLLATYRTIQNLLAV</sequence>
<keyword evidence="2" id="KW-1185">Reference proteome</keyword>
<name>A0A1I5UL30_9EURY</name>